<reference evidence="2" key="1">
    <citation type="submission" date="2020-11" db="EMBL/GenBank/DDBJ databases">
        <title>Nocardia NEAU-351.nov., a novel actinomycete isolated from the cow dung.</title>
        <authorList>
            <person name="Zhang X."/>
        </authorList>
    </citation>
    <scope>NUCLEOTIDE SEQUENCE</scope>
    <source>
        <strain evidence="2">NEAU-351</strain>
    </source>
</reference>
<dbReference type="AlphaFoldDB" id="A0A931IBR9"/>
<sequence>MSGLWRQEPPAGHGYSVSGLDRGLGHHTSSAMAGPEFTRISAVYAPLSVLPLVPQLVVLAVLVLVGMGGCAIAWVDQQDYVPSPNICRVDQIPQADQLDCDAPTQVPAGGR</sequence>
<keyword evidence="1" id="KW-0472">Membrane</keyword>
<name>A0A931IBR9_9NOCA</name>
<protein>
    <submittedName>
        <fullName evidence="2">Uncharacterized protein</fullName>
    </submittedName>
</protein>
<comment type="caution">
    <text evidence="2">The sequence shown here is derived from an EMBL/GenBank/DDBJ whole genome shotgun (WGS) entry which is preliminary data.</text>
</comment>
<evidence type="ECO:0000313" key="2">
    <source>
        <dbReference type="EMBL" id="MBH0777272.1"/>
    </source>
</evidence>
<accession>A0A931IBR9</accession>
<evidence type="ECO:0000313" key="3">
    <source>
        <dbReference type="Proteomes" id="UP000655751"/>
    </source>
</evidence>
<keyword evidence="1" id="KW-0812">Transmembrane</keyword>
<dbReference type="Proteomes" id="UP000655751">
    <property type="component" value="Unassembled WGS sequence"/>
</dbReference>
<keyword evidence="1" id="KW-1133">Transmembrane helix</keyword>
<organism evidence="2 3">
    <name type="scientific">Nocardia bovistercoris</name>
    <dbReference type="NCBI Taxonomy" id="2785916"/>
    <lineage>
        <taxon>Bacteria</taxon>
        <taxon>Bacillati</taxon>
        <taxon>Actinomycetota</taxon>
        <taxon>Actinomycetes</taxon>
        <taxon>Mycobacteriales</taxon>
        <taxon>Nocardiaceae</taxon>
        <taxon>Nocardia</taxon>
    </lineage>
</organism>
<proteinExistence type="predicted"/>
<feature type="transmembrane region" description="Helical" evidence="1">
    <location>
        <begin position="56"/>
        <end position="75"/>
    </location>
</feature>
<gene>
    <name evidence="2" type="ORF">IT779_13375</name>
</gene>
<dbReference type="RefSeq" id="WP_196149575.1">
    <property type="nucleotide sequence ID" value="NZ_JADMLG010000004.1"/>
</dbReference>
<dbReference type="EMBL" id="JADMLG010000004">
    <property type="protein sequence ID" value="MBH0777272.1"/>
    <property type="molecule type" value="Genomic_DNA"/>
</dbReference>
<keyword evidence="3" id="KW-1185">Reference proteome</keyword>
<evidence type="ECO:0000256" key="1">
    <source>
        <dbReference type="SAM" id="Phobius"/>
    </source>
</evidence>